<sequence>MVMGPSSPTMFFPGLPGAGFDFDGSSESVFGLLDFDFDFEESSDSVFDFDVEEVSSEWSPVGFLPEGLGTFVKVPSSETT</sequence>
<dbReference type="EMBL" id="BJXA01000005">
    <property type="protein sequence ID" value="GEM36733.1"/>
    <property type="molecule type" value="Genomic_DNA"/>
</dbReference>
<name>A0A511M7V8_9NOCA</name>
<gene>
    <name evidence="1" type="ORF">NN4_12520</name>
</gene>
<reference evidence="1 2" key="1">
    <citation type="submission" date="2019-07" db="EMBL/GenBank/DDBJ databases">
        <title>Whole genome shotgun sequence of Nocardia ninae NBRC 108245.</title>
        <authorList>
            <person name="Hosoyama A."/>
            <person name="Uohara A."/>
            <person name="Ohji S."/>
            <person name="Ichikawa N."/>
        </authorList>
    </citation>
    <scope>NUCLEOTIDE SEQUENCE [LARGE SCALE GENOMIC DNA]</scope>
    <source>
        <strain evidence="1 2">NBRC 108245</strain>
    </source>
</reference>
<organism evidence="1 2">
    <name type="scientific">Nocardia ninae NBRC 108245</name>
    <dbReference type="NCBI Taxonomy" id="1210091"/>
    <lineage>
        <taxon>Bacteria</taxon>
        <taxon>Bacillati</taxon>
        <taxon>Actinomycetota</taxon>
        <taxon>Actinomycetes</taxon>
        <taxon>Mycobacteriales</taxon>
        <taxon>Nocardiaceae</taxon>
        <taxon>Nocardia</taxon>
    </lineage>
</organism>
<dbReference type="AlphaFoldDB" id="A0A511M7V8"/>
<keyword evidence="2" id="KW-1185">Reference proteome</keyword>
<dbReference type="Proteomes" id="UP000321424">
    <property type="component" value="Unassembled WGS sequence"/>
</dbReference>
<evidence type="ECO:0000313" key="1">
    <source>
        <dbReference type="EMBL" id="GEM36733.1"/>
    </source>
</evidence>
<protein>
    <submittedName>
        <fullName evidence="1">Uncharacterized protein</fullName>
    </submittedName>
</protein>
<accession>A0A511M7V8</accession>
<comment type="caution">
    <text evidence="1">The sequence shown here is derived from an EMBL/GenBank/DDBJ whole genome shotgun (WGS) entry which is preliminary data.</text>
</comment>
<proteinExistence type="predicted"/>
<evidence type="ECO:0000313" key="2">
    <source>
        <dbReference type="Proteomes" id="UP000321424"/>
    </source>
</evidence>